<keyword evidence="2" id="KW-1185">Reference proteome</keyword>
<dbReference type="AlphaFoldDB" id="A0A6L6QCG7"/>
<proteinExistence type="predicted"/>
<protein>
    <submittedName>
        <fullName evidence="1">Transporter substrate-binding domain-containing protein</fullName>
    </submittedName>
</protein>
<evidence type="ECO:0000313" key="2">
    <source>
        <dbReference type="Proteomes" id="UP000472320"/>
    </source>
</evidence>
<gene>
    <name evidence="1" type="ORF">GM658_04095</name>
</gene>
<accession>A0A6L6QCG7</accession>
<dbReference type="Gene3D" id="3.40.190.10">
    <property type="entry name" value="Periplasmic binding protein-like II"/>
    <property type="match status" value="2"/>
</dbReference>
<dbReference type="EMBL" id="WNKX01000002">
    <property type="protein sequence ID" value="MTW09771.1"/>
    <property type="molecule type" value="Genomic_DNA"/>
</dbReference>
<dbReference type="Proteomes" id="UP000472320">
    <property type="component" value="Unassembled WGS sequence"/>
</dbReference>
<dbReference type="SUPFAM" id="SSF53850">
    <property type="entry name" value="Periplasmic binding protein-like II"/>
    <property type="match status" value="1"/>
</dbReference>
<sequence length="262" mass="29712">MPFALRSIVFVVAIAALQAPAWGRPLKLCFEDIPQAPWTMPDGTGLNIELIKRAATLAGEQVDFIPRPWRRCEEETRNGIMDAMVGPSDNPRRRVYSVPPRKADGTQDPERAMYHDHVDIYLRVDSGASWDGKTLVNPRKLVVAQRGYYIVDMLQAMGQKVIDTPKSAEEGLRLLAAGSADVAVLMGRDAENLLKADPRYKGRVVLAREPFANFDFHLMVNRKSYDKEPRRFEAMWNAIAKVRATADYQRLEQSLVRQHQHE</sequence>
<dbReference type="RefSeq" id="WP_155452717.1">
    <property type="nucleotide sequence ID" value="NZ_WNKX01000002.1"/>
</dbReference>
<reference evidence="1 2" key="1">
    <citation type="submission" date="2019-11" db="EMBL/GenBank/DDBJ databases">
        <title>Type strains purchased from KCTC, JCM and DSMZ.</title>
        <authorList>
            <person name="Lu H."/>
        </authorList>
    </citation>
    <scope>NUCLEOTIDE SEQUENCE [LARGE SCALE GENOMIC DNA]</scope>
    <source>
        <strain evidence="1 2">JCM 31587</strain>
    </source>
</reference>
<comment type="caution">
    <text evidence="1">The sequence shown here is derived from an EMBL/GenBank/DDBJ whole genome shotgun (WGS) entry which is preliminary data.</text>
</comment>
<evidence type="ECO:0000313" key="1">
    <source>
        <dbReference type="EMBL" id="MTW09771.1"/>
    </source>
</evidence>
<name>A0A6L6QCG7_9BURK</name>
<organism evidence="1 2">
    <name type="scientific">Massilia eburnea</name>
    <dbReference type="NCBI Taxonomy" id="1776165"/>
    <lineage>
        <taxon>Bacteria</taxon>
        <taxon>Pseudomonadati</taxon>
        <taxon>Pseudomonadota</taxon>
        <taxon>Betaproteobacteria</taxon>
        <taxon>Burkholderiales</taxon>
        <taxon>Oxalobacteraceae</taxon>
        <taxon>Telluria group</taxon>
        <taxon>Massilia</taxon>
    </lineage>
</organism>
<dbReference type="OrthoDB" id="9133137at2"/>